<keyword evidence="2" id="KW-1185">Reference proteome</keyword>
<protein>
    <submittedName>
        <fullName evidence="1">Predicted phosphatase/phosphohexomutase</fullName>
    </submittedName>
</protein>
<dbReference type="HOGENOM" id="CLU_477237_0_0_11"/>
<dbReference type="eggNOG" id="ENOG5031SGV">
    <property type="taxonomic scope" value="Bacteria"/>
</dbReference>
<reference evidence="1 2" key="3">
    <citation type="journal article" date="2010" name="Sequencing">
        <title>Complete Genome Sequence of Rothia mucilaginosa DY-18: A Clinical Isolate with Dense Meshwork-Like Structures from a Persistent Apical Periodontitis Lesion.</title>
        <authorList>
            <person name="Yamane K."/>
            <person name="Nambu T."/>
            <person name="Yamanaka T."/>
            <person name="Mashimo C."/>
            <person name="Sugimori C."/>
            <person name="Leung K.-P."/>
            <person name="Fukushima H."/>
        </authorList>
    </citation>
    <scope>NUCLEOTIDE SEQUENCE [LARGE SCALE GENOMIC DNA]</scope>
    <source>
        <strain evidence="1 2">DY-18</strain>
    </source>
</reference>
<dbReference type="EMBL" id="AP011540">
    <property type="protein sequence ID" value="BAI64797.1"/>
    <property type="molecule type" value="Genomic_DNA"/>
</dbReference>
<name>D2NT21_ROTMD</name>
<dbReference type="KEGG" id="rmu:RMDY18_09650"/>
<proteinExistence type="predicted"/>
<reference evidence="1 2" key="2">
    <citation type="journal article" date="2010" name="J Osaka Dent Univ">
        <title>Isolation and identification of Rothia mucilaginosa from persistent apical periodontitis lesions.</title>
        <authorList>
            <person name="Yamane K."/>
            <person name="Yoshida M."/>
            <person name="Fujihira T."/>
            <person name="Baba T."/>
            <person name="Tsuji N."/>
            <person name="Hayashi H."/>
            <person name="Sugimori C."/>
            <person name="Yamanaka T."/>
            <person name="Mashimo C."/>
            <person name="Nambu T."/>
            <person name="Kawai H."/>
            <person name="Fukushima H."/>
        </authorList>
    </citation>
    <scope>NUCLEOTIDE SEQUENCE [LARGE SCALE GENOMIC DNA]</scope>
    <source>
        <strain evidence="1 2">DY-18</strain>
    </source>
</reference>
<accession>D2NT21</accession>
<organism evidence="1 2">
    <name type="scientific">Rothia mucilaginosa (strain DY-18)</name>
    <name type="common">Stomatococcus mucilaginosus</name>
    <dbReference type="NCBI Taxonomy" id="680646"/>
    <lineage>
        <taxon>Bacteria</taxon>
        <taxon>Bacillati</taxon>
        <taxon>Actinomycetota</taxon>
        <taxon>Actinomycetes</taxon>
        <taxon>Micrococcales</taxon>
        <taxon>Micrococcaceae</taxon>
        <taxon>Rothia</taxon>
    </lineage>
</organism>
<dbReference type="Proteomes" id="UP000001883">
    <property type="component" value="Chromosome"/>
</dbReference>
<sequence>MNTDRTATNLVTVADNVVSVRQSRTRVGVESIHELGLRGGERVVHSSPRGVTQSHVTGLSSLSRRLEHGGINNPHEGPLAVLNQAGTVTNLNTSSTQQRTGSLSLTSSEEDAVAGLRAGSLSQASTLSVGNVLSHRTGQLAILLNEDISQALSAALLRPFLPSVQGAARLRSTTGHHNSTHVRSLEHAESGVLEVLGQLSQLQTKTQVRLVRTVLLHRILVGHALNRAGNLHVNQVPHSLNDALAQLNDVFLINERRLNVQLSELRLTVRTEILVTVATSNLVVLLNTAHLQQLLEQLRGLRQSIPRTRSQTSRHQEVTRTLRGRTGQGRGLNLNVAVLSQQVTCRTVRVRTQAHDASRLRAAKIQVAVAQARLLTHLNVLVNLERQRSGSVQHLNGGHLNLNLTGSQVRVLITLRALSHQTGHTQHILVAQVLKISLIVENTLGDTLTVTQVNESDTTVVAAASHPTGQGNSLSNICGGQLAVGVSAKHRHSFHSGHLTTIDSSRVHAVDDMRTLRAPHILYPLRAGRWRVGASQAPENGVRRRDAGRAAGSWVSAVDRLVSSPWVFNPG</sequence>
<evidence type="ECO:0000313" key="2">
    <source>
        <dbReference type="Proteomes" id="UP000001883"/>
    </source>
</evidence>
<reference evidence="2" key="1">
    <citation type="submission" date="2009-07" db="EMBL/GenBank/DDBJ databases">
        <title>Complete genome sequence of Rothia mucilaginosa DJ.</title>
        <authorList>
            <person name="Yamane K."/>
            <person name="Nambu T."/>
            <person name="Mashimo C."/>
            <person name="Sugimori C."/>
            <person name="Yamanaka T."/>
            <person name="Leung K."/>
            <person name="Fukushima H."/>
        </authorList>
    </citation>
    <scope>NUCLEOTIDE SEQUENCE [LARGE SCALE GENOMIC DNA]</scope>
    <source>
        <strain evidence="2">DY-18</strain>
    </source>
</reference>
<dbReference type="AlphaFoldDB" id="D2NT21"/>
<gene>
    <name evidence="1" type="ordered locus">RMDY18_09650</name>
</gene>
<evidence type="ECO:0000313" key="1">
    <source>
        <dbReference type="EMBL" id="BAI64797.1"/>
    </source>
</evidence>